<evidence type="ECO:0000313" key="2">
    <source>
        <dbReference type="Proteomes" id="UP001219349"/>
    </source>
</evidence>
<dbReference type="EMBL" id="CP067136">
    <property type="protein sequence ID" value="WCR07611.1"/>
    <property type="molecule type" value="Genomic_DNA"/>
</dbReference>
<keyword evidence="2" id="KW-1185">Reference proteome</keyword>
<dbReference type="Gene3D" id="3.90.1520.10">
    <property type="entry name" value="H-NOX domain"/>
    <property type="match status" value="1"/>
</dbReference>
<dbReference type="InterPro" id="IPR024096">
    <property type="entry name" value="NO_sig/Golgi_transp_ligand-bd"/>
</dbReference>
<organism evidence="1 2">
    <name type="scientific">Paracoccus fistulariae</name>
    <dbReference type="NCBI Taxonomy" id="658446"/>
    <lineage>
        <taxon>Bacteria</taxon>
        <taxon>Pseudomonadati</taxon>
        <taxon>Pseudomonadota</taxon>
        <taxon>Alphaproteobacteria</taxon>
        <taxon>Rhodobacterales</taxon>
        <taxon>Paracoccaceae</taxon>
        <taxon>Paracoccus</taxon>
    </lineage>
</organism>
<dbReference type="SUPFAM" id="SSF111126">
    <property type="entry name" value="Ligand-binding domain in the NO signalling and Golgi transport"/>
    <property type="match status" value="1"/>
</dbReference>
<dbReference type="InterPro" id="IPR038158">
    <property type="entry name" value="H-NOX_domain_sf"/>
</dbReference>
<dbReference type="RefSeq" id="WP_271884726.1">
    <property type="nucleotide sequence ID" value="NZ_CP067136.1"/>
</dbReference>
<protein>
    <submittedName>
        <fullName evidence="1">Uncharacterized protein</fullName>
    </submittedName>
</protein>
<sequence>MQLIVDNAIKDFLKSNYAGLWREREPLTHLCPPDGKAAGKHGLLDWAAAQTGKSSEEMFEDFGAWLARQEPIRRLLRFSGRDFADFVARLEELPGRAHMISADFAMPPLQVCSLNPEEMQVILPPNALRWSALLAGILRVMADDYGALGLISLEQNNITVQISDGKFAEGRDFSLSAMAADYMQRGA</sequence>
<name>A0ABY7SNK1_9RHOB</name>
<proteinExistence type="predicted"/>
<evidence type="ECO:0000313" key="1">
    <source>
        <dbReference type="EMBL" id="WCR07611.1"/>
    </source>
</evidence>
<accession>A0ABY7SNK1</accession>
<gene>
    <name evidence="1" type="ORF">JHX87_01810</name>
</gene>
<reference evidence="1 2" key="1">
    <citation type="submission" date="2021-01" db="EMBL/GenBank/DDBJ databases">
        <title>Biogeographic distribution of Paracoccus.</title>
        <authorList>
            <person name="Hollensteiner J."/>
            <person name="Leineberger J."/>
            <person name="Brinkhoff T."/>
            <person name="Daniel R."/>
        </authorList>
    </citation>
    <scope>NUCLEOTIDE SEQUENCE [LARGE SCALE GENOMIC DNA]</scope>
    <source>
        <strain evidence="1 2">KCTC 22803</strain>
    </source>
</reference>
<dbReference type="Proteomes" id="UP001219349">
    <property type="component" value="Chromosome"/>
</dbReference>